<accession>A0A5C6CG08</accession>
<proteinExistence type="predicted"/>
<reference evidence="2 3" key="1">
    <citation type="submission" date="2019-02" db="EMBL/GenBank/DDBJ databases">
        <title>Deep-cultivation of Planctomycetes and their phenomic and genomic characterization uncovers novel biology.</title>
        <authorList>
            <person name="Wiegand S."/>
            <person name="Jogler M."/>
            <person name="Boedeker C."/>
            <person name="Pinto D."/>
            <person name="Vollmers J."/>
            <person name="Rivas-Marin E."/>
            <person name="Kohn T."/>
            <person name="Peeters S.H."/>
            <person name="Heuer A."/>
            <person name="Rast P."/>
            <person name="Oberbeckmann S."/>
            <person name="Bunk B."/>
            <person name="Jeske O."/>
            <person name="Meyerdierks A."/>
            <person name="Storesund J.E."/>
            <person name="Kallscheuer N."/>
            <person name="Luecker S."/>
            <person name="Lage O.M."/>
            <person name="Pohl T."/>
            <person name="Merkel B.J."/>
            <person name="Hornburger P."/>
            <person name="Mueller R.-W."/>
            <person name="Bruemmer F."/>
            <person name="Labrenz M."/>
            <person name="Spormann A.M."/>
            <person name="Op Den Camp H."/>
            <person name="Overmann J."/>
            <person name="Amann R."/>
            <person name="Jetten M.S.M."/>
            <person name="Mascher T."/>
            <person name="Medema M.H."/>
            <person name="Devos D.P."/>
            <person name="Kaster A.-K."/>
            <person name="Ovreas L."/>
            <person name="Rohde M."/>
            <person name="Galperin M.Y."/>
            <person name="Jogler C."/>
        </authorList>
    </citation>
    <scope>NUCLEOTIDE SEQUENCE [LARGE SCALE GENOMIC DNA]</scope>
    <source>
        <strain evidence="2 3">Pla52o</strain>
    </source>
</reference>
<feature type="region of interest" description="Disordered" evidence="1">
    <location>
        <begin position="183"/>
        <end position="213"/>
    </location>
</feature>
<evidence type="ECO:0000313" key="2">
    <source>
        <dbReference type="EMBL" id="TWU22484.1"/>
    </source>
</evidence>
<keyword evidence="3" id="KW-1185">Reference proteome</keyword>
<organism evidence="2 3">
    <name type="scientific">Novipirellula galeiformis</name>
    <dbReference type="NCBI Taxonomy" id="2528004"/>
    <lineage>
        <taxon>Bacteria</taxon>
        <taxon>Pseudomonadati</taxon>
        <taxon>Planctomycetota</taxon>
        <taxon>Planctomycetia</taxon>
        <taxon>Pirellulales</taxon>
        <taxon>Pirellulaceae</taxon>
        <taxon>Novipirellula</taxon>
    </lineage>
</organism>
<dbReference type="OrthoDB" id="9945426at2"/>
<protein>
    <recommendedName>
        <fullName evidence="4">DUF669 domain-containing protein</fullName>
    </recommendedName>
</protein>
<evidence type="ECO:0000313" key="3">
    <source>
        <dbReference type="Proteomes" id="UP000316304"/>
    </source>
</evidence>
<dbReference type="AlphaFoldDB" id="A0A5C6CG08"/>
<gene>
    <name evidence="2" type="ORF">Pla52o_35410</name>
</gene>
<sequence>MSFNFDAPEDVNNGGGFLNEEGIFHIIVTNCREGEGNKGKPIDGFTFEFDVLAGTVENCTGKTGGQSIFSPDLSKEQSKQDAARRKLAAFFIASSILDPNQLGQSVKIDLSGMVEKQLIIKLVRQMKQDEAGNWNVPTKFLEISYSDIWHVDDPQVKDIPKNADALAMIPEEQRHDASWFDFKKKKGAGKPASNRAAKDSKESANNVDVAAMF</sequence>
<name>A0A5C6CG08_9BACT</name>
<dbReference type="Proteomes" id="UP000316304">
    <property type="component" value="Unassembled WGS sequence"/>
</dbReference>
<comment type="caution">
    <text evidence="2">The sequence shown here is derived from an EMBL/GenBank/DDBJ whole genome shotgun (WGS) entry which is preliminary data.</text>
</comment>
<dbReference type="EMBL" id="SJPT01000005">
    <property type="protein sequence ID" value="TWU22484.1"/>
    <property type="molecule type" value="Genomic_DNA"/>
</dbReference>
<dbReference type="RefSeq" id="WP_146595647.1">
    <property type="nucleotide sequence ID" value="NZ_SJPT01000005.1"/>
</dbReference>
<evidence type="ECO:0008006" key="4">
    <source>
        <dbReference type="Google" id="ProtNLM"/>
    </source>
</evidence>
<evidence type="ECO:0000256" key="1">
    <source>
        <dbReference type="SAM" id="MobiDB-lite"/>
    </source>
</evidence>